<feature type="transmembrane region" description="Helical" evidence="1">
    <location>
        <begin position="6"/>
        <end position="24"/>
    </location>
</feature>
<dbReference type="Proteomes" id="UP000694413">
    <property type="component" value="Unassembled WGS sequence"/>
</dbReference>
<organism evidence="2 3">
    <name type="scientific">Zonotrichia albicollis</name>
    <name type="common">White-throated sparrow</name>
    <name type="synonym">Fringilla albicollis</name>
    <dbReference type="NCBI Taxonomy" id="44394"/>
    <lineage>
        <taxon>Eukaryota</taxon>
        <taxon>Metazoa</taxon>
        <taxon>Chordata</taxon>
        <taxon>Craniata</taxon>
        <taxon>Vertebrata</taxon>
        <taxon>Euteleostomi</taxon>
        <taxon>Archelosauria</taxon>
        <taxon>Archosauria</taxon>
        <taxon>Dinosauria</taxon>
        <taxon>Saurischia</taxon>
        <taxon>Theropoda</taxon>
        <taxon>Coelurosauria</taxon>
        <taxon>Aves</taxon>
        <taxon>Neognathae</taxon>
        <taxon>Neoaves</taxon>
        <taxon>Telluraves</taxon>
        <taxon>Australaves</taxon>
        <taxon>Passeriformes</taxon>
        <taxon>Passerellidae</taxon>
        <taxon>Zonotrichia</taxon>
    </lineage>
</organism>
<proteinExistence type="predicted"/>
<protein>
    <submittedName>
        <fullName evidence="2">Uncharacterized protein</fullName>
    </submittedName>
</protein>
<reference evidence="2" key="1">
    <citation type="submission" date="2025-08" db="UniProtKB">
        <authorList>
            <consortium name="Ensembl"/>
        </authorList>
    </citation>
    <scope>IDENTIFICATION</scope>
</reference>
<reference evidence="2" key="2">
    <citation type="submission" date="2025-09" db="UniProtKB">
        <authorList>
            <consortium name="Ensembl"/>
        </authorList>
    </citation>
    <scope>IDENTIFICATION</scope>
</reference>
<keyword evidence="3" id="KW-1185">Reference proteome</keyword>
<feature type="transmembrane region" description="Helical" evidence="1">
    <location>
        <begin position="75"/>
        <end position="101"/>
    </location>
</feature>
<feature type="transmembrane region" description="Helical" evidence="1">
    <location>
        <begin position="45"/>
        <end position="69"/>
    </location>
</feature>
<evidence type="ECO:0000313" key="2">
    <source>
        <dbReference type="Ensembl" id="ENSZALP00000000464.1"/>
    </source>
</evidence>
<name>A0A8D2M138_ZONAL</name>
<keyword evidence="1" id="KW-0472">Membrane</keyword>
<sequence>MFGVFWGVLGVFLGGFWWDFGWELHSWESDPGALRACESLIQVRFGANLGFLGVLGFRVWDLGNFWGFLEALDGILVGFLGFFGGFWLGVLGVWGGVLEFWGLGF</sequence>
<dbReference type="AlphaFoldDB" id="A0A8D2M138"/>
<accession>A0A8D2M138</accession>
<evidence type="ECO:0000313" key="3">
    <source>
        <dbReference type="Proteomes" id="UP000694413"/>
    </source>
</evidence>
<dbReference type="Ensembl" id="ENSZALT00000000777.1">
    <property type="protein sequence ID" value="ENSZALP00000000464.1"/>
    <property type="gene ID" value="ENSZALG00000000546.1"/>
</dbReference>
<evidence type="ECO:0000256" key="1">
    <source>
        <dbReference type="SAM" id="Phobius"/>
    </source>
</evidence>
<keyword evidence="1" id="KW-0812">Transmembrane</keyword>
<keyword evidence="1" id="KW-1133">Transmembrane helix</keyword>